<dbReference type="RefSeq" id="WP_201103718.1">
    <property type="nucleotide sequence ID" value="NZ_CP067977.1"/>
</dbReference>
<evidence type="ECO:0000256" key="1">
    <source>
        <dbReference type="SAM" id="MobiDB-lite"/>
    </source>
</evidence>
<dbReference type="EMBL" id="CP067977">
    <property type="protein sequence ID" value="QQQ19367.1"/>
    <property type="molecule type" value="Genomic_DNA"/>
</dbReference>
<proteinExistence type="predicted"/>
<keyword evidence="2" id="KW-0472">Membrane</keyword>
<evidence type="ECO:0000313" key="3">
    <source>
        <dbReference type="EMBL" id="QQQ19367.1"/>
    </source>
</evidence>
<accession>A0ABX7BQ37</accession>
<evidence type="ECO:0000256" key="2">
    <source>
        <dbReference type="SAM" id="Phobius"/>
    </source>
</evidence>
<protein>
    <recommendedName>
        <fullName evidence="5">Heme exporter protein D</fullName>
    </recommendedName>
</protein>
<evidence type="ECO:0008006" key="5">
    <source>
        <dbReference type="Google" id="ProtNLM"/>
    </source>
</evidence>
<organism evidence="3 4">
    <name type="scientific">Brevundimonas vitisensis</name>
    <dbReference type="NCBI Taxonomy" id="2800818"/>
    <lineage>
        <taxon>Bacteria</taxon>
        <taxon>Pseudomonadati</taxon>
        <taxon>Pseudomonadota</taxon>
        <taxon>Alphaproteobacteria</taxon>
        <taxon>Caulobacterales</taxon>
        <taxon>Caulobacteraceae</taxon>
        <taxon>Brevundimonas</taxon>
    </lineage>
</organism>
<keyword evidence="4" id="KW-1185">Reference proteome</keyword>
<keyword evidence="2" id="KW-1133">Transmembrane helix</keyword>
<sequence length="73" mass="8474">MTVFGTTLDTMGVFSLVSMLTLLVYWMFVLRDEKRWLSWFRSWEADRKARRLAEEASEGAPPPHPSSRKGPWG</sequence>
<reference evidence="3 4" key="1">
    <citation type="submission" date="2021-01" db="EMBL/GenBank/DDBJ databases">
        <title>Brevundimonas vitis sp. nov., an bacterium isolated from grape (Vitis vinifera).</title>
        <authorList>
            <person name="Jiang L."/>
            <person name="Lee J."/>
        </authorList>
    </citation>
    <scope>NUCLEOTIDE SEQUENCE [LARGE SCALE GENOMIC DNA]</scope>
    <source>
        <strain evidence="3 4">GRTSA-9</strain>
    </source>
</reference>
<feature type="transmembrane region" description="Helical" evidence="2">
    <location>
        <begin position="12"/>
        <end position="30"/>
    </location>
</feature>
<keyword evidence="2" id="KW-0812">Transmembrane</keyword>
<evidence type="ECO:0000313" key="4">
    <source>
        <dbReference type="Proteomes" id="UP000595448"/>
    </source>
</evidence>
<gene>
    <name evidence="3" type="ORF">JIP62_04510</name>
</gene>
<name>A0ABX7BQ37_9CAUL</name>
<dbReference type="Proteomes" id="UP000595448">
    <property type="component" value="Chromosome"/>
</dbReference>
<feature type="region of interest" description="Disordered" evidence="1">
    <location>
        <begin position="51"/>
        <end position="73"/>
    </location>
</feature>